<dbReference type="Proteomes" id="UP001617907">
    <property type="component" value="Unassembled WGS sequence"/>
</dbReference>
<dbReference type="RefSeq" id="WP_350890766.1">
    <property type="nucleotide sequence ID" value="NZ_JBEOTR010000011.1"/>
</dbReference>
<keyword evidence="2" id="KW-1185">Reference proteome</keyword>
<name>A0ABW8H787_9ACTN</name>
<evidence type="ECO:0000313" key="1">
    <source>
        <dbReference type="EMBL" id="MFJ6036545.1"/>
    </source>
</evidence>
<reference evidence="1 2" key="1">
    <citation type="submission" date="2024-10" db="EMBL/GenBank/DDBJ databases">
        <title>The Natural Products Discovery Center: Release of the First 8490 Sequenced Strains for Exploring Actinobacteria Biosynthetic Diversity.</title>
        <authorList>
            <person name="Kalkreuter E."/>
            <person name="Kautsar S.A."/>
            <person name="Yang D."/>
            <person name="Bader C.D."/>
            <person name="Teijaro C.N."/>
            <person name="Fluegel L."/>
            <person name="Davis C.M."/>
            <person name="Simpson J.R."/>
            <person name="Lauterbach L."/>
            <person name="Steele A.D."/>
            <person name="Gui C."/>
            <person name="Meng S."/>
            <person name="Li G."/>
            <person name="Viehrig K."/>
            <person name="Ye F."/>
            <person name="Su P."/>
            <person name="Kiefer A.F."/>
            <person name="Nichols A."/>
            <person name="Cepeda A.J."/>
            <person name="Yan W."/>
            <person name="Fan B."/>
            <person name="Jiang Y."/>
            <person name="Adhikari A."/>
            <person name="Zheng C.-J."/>
            <person name="Schuster L."/>
            <person name="Cowan T.M."/>
            <person name="Smanski M.J."/>
            <person name="Chevrette M.G."/>
            <person name="De Carvalho L.P.S."/>
            <person name="Shen B."/>
        </authorList>
    </citation>
    <scope>NUCLEOTIDE SEQUENCE [LARGE SCALE GENOMIC DNA]</scope>
    <source>
        <strain evidence="1 2">NPDC093086</strain>
    </source>
</reference>
<comment type="caution">
    <text evidence="1">The sequence shown here is derived from an EMBL/GenBank/DDBJ whole genome shotgun (WGS) entry which is preliminary data.</text>
</comment>
<gene>
    <name evidence="1" type="ORF">ACIQFM_09810</name>
</gene>
<protein>
    <submittedName>
        <fullName evidence="1">Uncharacterized protein</fullName>
    </submittedName>
</protein>
<dbReference type="EMBL" id="JBIVPC010000005">
    <property type="protein sequence ID" value="MFJ6036545.1"/>
    <property type="molecule type" value="Genomic_DNA"/>
</dbReference>
<proteinExistence type="predicted"/>
<evidence type="ECO:0000313" key="2">
    <source>
        <dbReference type="Proteomes" id="UP001617907"/>
    </source>
</evidence>
<accession>A0ABW8H787</accession>
<sequence length="116" mass="12364">MNAAQVLAAAVAELRSVPPGDPVAVQGGVIPARVAEPLAAWLEIAHDYVTRSHPDLALASPFRRGAVDLAHVLIRTRHYPTDVYASASAELPPDCAVCGPMRWPCPTVNISYEETP</sequence>
<organism evidence="1 2">
    <name type="scientific">Streptomyces ardesiacus</name>
    <dbReference type="NCBI Taxonomy" id="285564"/>
    <lineage>
        <taxon>Bacteria</taxon>
        <taxon>Bacillati</taxon>
        <taxon>Actinomycetota</taxon>
        <taxon>Actinomycetes</taxon>
        <taxon>Kitasatosporales</taxon>
        <taxon>Streptomycetaceae</taxon>
        <taxon>Streptomyces</taxon>
    </lineage>
</organism>